<sequence length="672" mass="75397">MKTLGTEVIARHSLRWLLVAQIGLLLPLVDNATPWSLGICAICFIWRLGIYLGKVAKPPRALVTTLGIGSAVTLGLIAKEIGLLNALINLLLLGYSLKFIEIRNRRDVRVVVLAGYFLIALNFIDSQSILNAAFILMLTGVNTSVLLTLYHNRLSLREPLAFKMLLQSLPLALLLFLVLPRLAPLWLVPQLKTGQTGLSDTVNPGDIAKLTKSDALAFRATFEGQIPANPQLYWRALVLENYDGRQWRLAPEARKLQKDAPFLPPLREANKGKSLDYEIIAEASREHWLFGLDVAYSPTQGVSNLPDFSLYAHRSLEGRFHYQVSSVATAAMDPRLGLGVKQRNLALPQDSNPRTLALAQQFQEQYPAPNARLDAMMNLFNKEAFFYTLTPPTLGEEQIDDFLFNTRRGFCAHYASALVFLARATGIPARMVTGYQGGEFNSVGGYLSVYQYMAHAWVEVWLEGRGWQRLDPTAMIAPSRILDGFDATFNPDEAYLQNSPLSPLNLKQYPWLNELRLRMASLDYYWSLWVLGFDGDRQRQLLSNLLGGFSIARLALLVLIGLGGILLLVAWQAGLLRLPKKKDPLLAAFTALEQSLAKRGLKRSQGEGPRDYCDRAISAFPSMADDLKAWQQLFLRLRYGPALPRGYHQSLRKLKRDTRRLRLQLRNAQLNS</sequence>
<accession>A0A975AMQ6</accession>
<dbReference type="InterPro" id="IPR025403">
    <property type="entry name" value="TgpA-like_C"/>
</dbReference>
<keyword evidence="1" id="KW-1133">Transmembrane helix</keyword>
<dbReference type="AlphaFoldDB" id="A0A975AMQ6"/>
<protein>
    <submittedName>
        <fullName evidence="3">DUF3488 domain-containing transglutaminase family protein</fullName>
    </submittedName>
</protein>
<dbReference type="Pfam" id="PF13559">
    <property type="entry name" value="DUF4129"/>
    <property type="match status" value="1"/>
</dbReference>
<gene>
    <name evidence="3" type="ORF">JYB88_08085</name>
</gene>
<proteinExistence type="predicted"/>
<dbReference type="RefSeq" id="WP_207326067.1">
    <property type="nucleotide sequence ID" value="NZ_CP071504.1"/>
</dbReference>
<evidence type="ECO:0000256" key="1">
    <source>
        <dbReference type="SAM" id="Phobius"/>
    </source>
</evidence>
<dbReference type="Pfam" id="PF01841">
    <property type="entry name" value="Transglut_core"/>
    <property type="match status" value="1"/>
</dbReference>
<name>A0A975AMQ6_9GAMM</name>
<keyword evidence="1" id="KW-0812">Transmembrane</keyword>
<dbReference type="Gene3D" id="3.10.620.30">
    <property type="match status" value="1"/>
</dbReference>
<evidence type="ECO:0000313" key="4">
    <source>
        <dbReference type="Proteomes" id="UP000663281"/>
    </source>
</evidence>
<feature type="transmembrane region" description="Helical" evidence="1">
    <location>
        <begin position="83"/>
        <end position="100"/>
    </location>
</feature>
<dbReference type="SMART" id="SM00460">
    <property type="entry name" value="TGc"/>
    <property type="match status" value="1"/>
</dbReference>
<feature type="domain" description="Transglutaminase-like" evidence="2">
    <location>
        <begin position="403"/>
        <end position="474"/>
    </location>
</feature>
<evidence type="ECO:0000313" key="3">
    <source>
        <dbReference type="EMBL" id="QSX31563.1"/>
    </source>
</evidence>
<feature type="transmembrane region" description="Helical" evidence="1">
    <location>
        <begin position="12"/>
        <end position="29"/>
    </location>
</feature>
<dbReference type="PANTHER" id="PTHR42736:SF1">
    <property type="entry name" value="PROTEIN-GLUTAMINE GAMMA-GLUTAMYLTRANSFERASE"/>
    <property type="match status" value="1"/>
</dbReference>
<dbReference type="PANTHER" id="PTHR42736">
    <property type="entry name" value="PROTEIN-GLUTAMINE GAMMA-GLUTAMYLTRANSFERASE"/>
    <property type="match status" value="1"/>
</dbReference>
<keyword evidence="1" id="KW-0472">Membrane</keyword>
<dbReference type="InterPro" id="IPR021878">
    <property type="entry name" value="TgpA_N"/>
</dbReference>
<dbReference type="SUPFAM" id="SSF54001">
    <property type="entry name" value="Cysteine proteinases"/>
    <property type="match status" value="1"/>
</dbReference>
<dbReference type="InterPro" id="IPR038765">
    <property type="entry name" value="Papain-like_cys_pep_sf"/>
</dbReference>
<dbReference type="EMBL" id="CP071504">
    <property type="protein sequence ID" value="QSX31563.1"/>
    <property type="molecule type" value="Genomic_DNA"/>
</dbReference>
<feature type="transmembrane region" description="Helical" evidence="1">
    <location>
        <begin position="171"/>
        <end position="188"/>
    </location>
</feature>
<reference evidence="3 4" key="1">
    <citation type="submission" date="2021-03" db="EMBL/GenBank/DDBJ databases">
        <title>Novel species identification of genus Shewanella.</title>
        <authorList>
            <person name="Liu G."/>
            <person name="Zhang Q."/>
        </authorList>
    </citation>
    <scope>NUCLEOTIDE SEQUENCE [LARGE SCALE GENOMIC DNA]</scope>
    <source>
        <strain evidence="3 4">FJAT-53726</strain>
    </source>
</reference>
<dbReference type="InterPro" id="IPR002931">
    <property type="entry name" value="Transglutaminase-like"/>
</dbReference>
<feature type="transmembrane region" description="Helical" evidence="1">
    <location>
        <begin position="35"/>
        <end position="53"/>
    </location>
</feature>
<dbReference type="KEGG" id="scyp:JYB88_08085"/>
<organism evidence="3 4">
    <name type="scientific">Shewanella cyperi</name>
    <dbReference type="NCBI Taxonomy" id="2814292"/>
    <lineage>
        <taxon>Bacteria</taxon>
        <taxon>Pseudomonadati</taxon>
        <taxon>Pseudomonadota</taxon>
        <taxon>Gammaproteobacteria</taxon>
        <taxon>Alteromonadales</taxon>
        <taxon>Shewanellaceae</taxon>
        <taxon>Shewanella</taxon>
    </lineage>
</organism>
<feature type="transmembrane region" description="Helical" evidence="1">
    <location>
        <begin position="545"/>
        <end position="571"/>
    </location>
</feature>
<feature type="transmembrane region" description="Helical" evidence="1">
    <location>
        <begin position="130"/>
        <end position="150"/>
    </location>
</feature>
<dbReference type="Proteomes" id="UP000663281">
    <property type="component" value="Chromosome"/>
</dbReference>
<feature type="transmembrane region" description="Helical" evidence="1">
    <location>
        <begin position="107"/>
        <end position="124"/>
    </location>
</feature>
<feature type="transmembrane region" description="Helical" evidence="1">
    <location>
        <begin position="60"/>
        <end position="77"/>
    </location>
</feature>
<keyword evidence="4" id="KW-1185">Reference proteome</keyword>
<dbReference type="Pfam" id="PF11992">
    <property type="entry name" value="TgpA_N"/>
    <property type="match status" value="1"/>
</dbReference>
<dbReference type="InterPro" id="IPR052901">
    <property type="entry name" value="Bact_TGase-like"/>
</dbReference>
<evidence type="ECO:0000259" key="2">
    <source>
        <dbReference type="SMART" id="SM00460"/>
    </source>
</evidence>